<dbReference type="Proteomes" id="UP000608890">
    <property type="component" value="Unassembled WGS sequence"/>
</dbReference>
<dbReference type="AlphaFoldDB" id="A0A917TGW1"/>
<evidence type="ECO:0000313" key="1">
    <source>
        <dbReference type="EMBL" id="GGM22920.1"/>
    </source>
</evidence>
<gene>
    <name evidence="1" type="ORF">GCM10011608_04630</name>
</gene>
<reference evidence="1" key="1">
    <citation type="journal article" date="2014" name="Int. J. Syst. Evol. Microbiol.">
        <title>Complete genome sequence of Corynebacterium casei LMG S-19264T (=DSM 44701T), isolated from a smear-ripened cheese.</title>
        <authorList>
            <consortium name="US DOE Joint Genome Institute (JGI-PGF)"/>
            <person name="Walter F."/>
            <person name="Albersmeier A."/>
            <person name="Kalinowski J."/>
            <person name="Ruckert C."/>
        </authorList>
    </citation>
    <scope>NUCLEOTIDE SEQUENCE</scope>
    <source>
        <strain evidence="1">CGMCC 4.7312</strain>
    </source>
</reference>
<dbReference type="EMBL" id="BMNB01000002">
    <property type="protein sequence ID" value="GGM22920.1"/>
    <property type="molecule type" value="Genomic_DNA"/>
</dbReference>
<sequence>MPTCEPAGVLLGRADLPRLRELYAVAYPGNWFDARMVDTGRYAGIRDGDLLVAVAGVHVYPPLIGWRRWGT</sequence>
<name>A0A917TGW1_9ACTN</name>
<dbReference type="RefSeq" id="WP_229705624.1">
    <property type="nucleotide sequence ID" value="NZ_BMNB01000002.1"/>
</dbReference>
<evidence type="ECO:0000313" key="2">
    <source>
        <dbReference type="Proteomes" id="UP000608890"/>
    </source>
</evidence>
<reference evidence="1" key="2">
    <citation type="submission" date="2020-09" db="EMBL/GenBank/DDBJ databases">
        <authorList>
            <person name="Sun Q."/>
            <person name="Zhou Y."/>
        </authorList>
    </citation>
    <scope>NUCLEOTIDE SEQUENCE</scope>
    <source>
        <strain evidence="1">CGMCC 4.7312</strain>
    </source>
</reference>
<keyword evidence="2" id="KW-1185">Reference proteome</keyword>
<organism evidence="1 2">
    <name type="scientific">Micromonospora sonchi</name>
    <dbReference type="NCBI Taxonomy" id="1763543"/>
    <lineage>
        <taxon>Bacteria</taxon>
        <taxon>Bacillati</taxon>
        <taxon>Actinomycetota</taxon>
        <taxon>Actinomycetes</taxon>
        <taxon>Micromonosporales</taxon>
        <taxon>Micromonosporaceae</taxon>
        <taxon>Micromonospora</taxon>
    </lineage>
</organism>
<comment type="caution">
    <text evidence="1">The sequence shown here is derived from an EMBL/GenBank/DDBJ whole genome shotgun (WGS) entry which is preliminary data.</text>
</comment>
<dbReference type="Gene3D" id="3.40.630.30">
    <property type="match status" value="1"/>
</dbReference>
<proteinExistence type="predicted"/>
<accession>A0A917TGW1</accession>
<protein>
    <submittedName>
        <fullName evidence="1">Uncharacterized protein</fullName>
    </submittedName>
</protein>